<name>A0A1A9W530_9MUSC</name>
<evidence type="ECO:0000256" key="4">
    <source>
        <dbReference type="ARBA" id="ARBA00022807"/>
    </source>
</evidence>
<evidence type="ECO:0000256" key="6">
    <source>
        <dbReference type="SAM" id="MobiDB-lite"/>
    </source>
</evidence>
<feature type="region of interest" description="Disordered" evidence="6">
    <location>
        <begin position="1"/>
        <end position="42"/>
    </location>
</feature>
<dbReference type="InterPro" id="IPR003653">
    <property type="entry name" value="Peptidase_C48_C"/>
</dbReference>
<feature type="compositionally biased region" description="Acidic residues" evidence="6">
    <location>
        <begin position="74"/>
        <end position="87"/>
    </location>
</feature>
<dbReference type="GO" id="GO:0005634">
    <property type="term" value="C:nucleus"/>
    <property type="evidence" value="ECO:0007669"/>
    <property type="project" value="TreeGrafter"/>
</dbReference>
<dbReference type="SUPFAM" id="SSF54001">
    <property type="entry name" value="Cysteine proteinases"/>
    <property type="match status" value="1"/>
</dbReference>
<evidence type="ECO:0000313" key="8">
    <source>
        <dbReference type="EnsemblMetazoa" id="GBRI006689-PA"/>
    </source>
</evidence>
<dbReference type="PANTHER" id="PTHR12606">
    <property type="entry name" value="SENTRIN/SUMO-SPECIFIC PROTEASE"/>
    <property type="match status" value="1"/>
</dbReference>
<evidence type="ECO:0000256" key="1">
    <source>
        <dbReference type="ARBA" id="ARBA00005234"/>
    </source>
</evidence>
<evidence type="ECO:0000259" key="7">
    <source>
        <dbReference type="PROSITE" id="PS50600"/>
    </source>
</evidence>
<dbReference type="GO" id="GO:0060255">
    <property type="term" value="P:regulation of macromolecule metabolic process"/>
    <property type="evidence" value="ECO:0007669"/>
    <property type="project" value="UniProtKB-ARBA"/>
</dbReference>
<dbReference type="Gene3D" id="3.40.395.10">
    <property type="entry name" value="Adenoviral Proteinase, Chain A"/>
    <property type="match status" value="1"/>
</dbReference>
<feature type="compositionally biased region" description="Basic and acidic residues" evidence="6">
    <location>
        <begin position="7"/>
        <end position="19"/>
    </location>
</feature>
<dbReference type="Proteomes" id="UP000091820">
    <property type="component" value="Unassembled WGS sequence"/>
</dbReference>
<dbReference type="GO" id="GO:0080090">
    <property type="term" value="P:regulation of primary metabolic process"/>
    <property type="evidence" value="ECO:0007669"/>
    <property type="project" value="UniProtKB-ARBA"/>
</dbReference>
<dbReference type="PANTHER" id="PTHR12606:SF141">
    <property type="entry name" value="GH15225P-RELATED"/>
    <property type="match status" value="1"/>
</dbReference>
<dbReference type="Pfam" id="PF02902">
    <property type="entry name" value="Peptidase_C48"/>
    <property type="match status" value="1"/>
</dbReference>
<dbReference type="GO" id="GO:0006508">
    <property type="term" value="P:proteolysis"/>
    <property type="evidence" value="ECO:0007669"/>
    <property type="project" value="UniProtKB-KW"/>
</dbReference>
<dbReference type="PROSITE" id="PS50600">
    <property type="entry name" value="ULP_PROTEASE"/>
    <property type="match status" value="1"/>
</dbReference>
<feature type="domain" description="Ubiquitin-like protease family profile" evidence="7">
    <location>
        <begin position="257"/>
        <end position="421"/>
    </location>
</feature>
<reference evidence="8" key="2">
    <citation type="submission" date="2020-05" db="UniProtKB">
        <authorList>
            <consortium name="EnsemblMetazoa"/>
        </authorList>
    </citation>
    <scope>IDENTIFICATION</scope>
    <source>
        <strain evidence="8">IAEA</strain>
    </source>
</reference>
<evidence type="ECO:0000256" key="2">
    <source>
        <dbReference type="ARBA" id="ARBA00022670"/>
    </source>
</evidence>
<keyword evidence="3" id="KW-0378">Hydrolase</keyword>
<dbReference type="InterPro" id="IPR038765">
    <property type="entry name" value="Papain-like_cys_pep_sf"/>
</dbReference>
<organism evidence="8 9">
    <name type="scientific">Glossina brevipalpis</name>
    <dbReference type="NCBI Taxonomy" id="37001"/>
    <lineage>
        <taxon>Eukaryota</taxon>
        <taxon>Metazoa</taxon>
        <taxon>Ecdysozoa</taxon>
        <taxon>Arthropoda</taxon>
        <taxon>Hexapoda</taxon>
        <taxon>Insecta</taxon>
        <taxon>Pterygota</taxon>
        <taxon>Neoptera</taxon>
        <taxon>Endopterygota</taxon>
        <taxon>Diptera</taxon>
        <taxon>Brachycera</taxon>
        <taxon>Muscomorpha</taxon>
        <taxon>Hippoboscoidea</taxon>
        <taxon>Glossinidae</taxon>
        <taxon>Glossina</taxon>
    </lineage>
</organism>
<dbReference type="GO" id="GO:0016926">
    <property type="term" value="P:protein desumoylation"/>
    <property type="evidence" value="ECO:0007669"/>
    <property type="project" value="TreeGrafter"/>
</dbReference>
<feature type="region of interest" description="Disordered" evidence="6">
    <location>
        <begin position="74"/>
        <end position="100"/>
    </location>
</feature>
<reference evidence="9" key="1">
    <citation type="submission" date="2014-03" db="EMBL/GenBank/DDBJ databases">
        <authorList>
            <person name="Aksoy S."/>
            <person name="Warren W."/>
            <person name="Wilson R.K."/>
        </authorList>
    </citation>
    <scope>NUCLEOTIDE SEQUENCE [LARGE SCALE GENOMIC DNA]</scope>
    <source>
        <strain evidence="9">IAEA</strain>
    </source>
</reference>
<dbReference type="EnsemblMetazoa" id="GBRI006689-RA">
    <property type="protein sequence ID" value="GBRI006689-PA"/>
    <property type="gene ID" value="GBRI006689"/>
</dbReference>
<keyword evidence="9" id="KW-1185">Reference proteome</keyword>
<dbReference type="FunFam" id="3.40.395.10:FF:000001">
    <property type="entry name" value="Sentrin-specific protease 1"/>
    <property type="match status" value="1"/>
</dbReference>
<dbReference type="VEuPathDB" id="VectorBase:GBRI006689"/>
<evidence type="ECO:0000313" key="9">
    <source>
        <dbReference type="Proteomes" id="UP000091820"/>
    </source>
</evidence>
<keyword evidence="4" id="KW-0788">Thiol protease</keyword>
<evidence type="ECO:0000256" key="3">
    <source>
        <dbReference type="ARBA" id="ARBA00022801"/>
    </source>
</evidence>
<protein>
    <recommendedName>
        <fullName evidence="7">Ubiquitin-like protease family profile domain-containing protein</fullName>
    </recommendedName>
</protein>
<dbReference type="GO" id="GO:0016929">
    <property type="term" value="F:deSUMOylase activity"/>
    <property type="evidence" value="ECO:0007669"/>
    <property type="project" value="TreeGrafter"/>
</dbReference>
<evidence type="ECO:0000256" key="5">
    <source>
        <dbReference type="SAM" id="Coils"/>
    </source>
</evidence>
<keyword evidence="2" id="KW-0645">Protease</keyword>
<proteinExistence type="inferred from homology"/>
<keyword evidence="5" id="KW-0175">Coiled coil</keyword>
<comment type="similarity">
    <text evidence="1">Belongs to the peptidase C48 family.</text>
</comment>
<accession>A0A1A9W530</accession>
<dbReference type="AlphaFoldDB" id="A0A1A9W530"/>
<feature type="coiled-coil region" evidence="5">
    <location>
        <begin position="190"/>
        <end position="217"/>
    </location>
</feature>
<dbReference type="STRING" id="37001.A0A1A9W530"/>
<sequence>MKRKRSCKESPRDMSSPHDPKKRKLAENPLQTVNRRSKETKKDVNSKLLQLINLLASGIKIFYELIAFPFHDDDDDDDDDADSDDSDAIPSCSNAAQPADESKYSRKSFVNLKLSITFVEPVTSSASSRVPRAMSTRKSAIASKEINNKRNHTLARQCSSSPLFDDNWVKKTHLWRENRNYEIKNIVEIVKQLIDERRVAETKIQEHLQRLEALDSELLTIDDFEKEFPQLTKQHLLLINVAISGVKNRVLVTKFNINITRGDIQTLCDSNWLNDKIIDFYMNLLVDRSEKKQYSDDLPTVYAMSTAFLLRLRLSGYDSVKRWTRKEDIFSKDILLIPINVAGTHWCIAIVQIKNHTIKCYDSMGLSNPSILKDLKQYLKKEAIDKCKEPIHFTLESVSNTPRQINDSDCGVISCIIAEYVTRNKSITFSGQHMKYFRKKMILEIIQGELLQ</sequence>